<dbReference type="Proteomes" id="UP000765509">
    <property type="component" value="Unassembled WGS sequence"/>
</dbReference>
<dbReference type="Pfam" id="PF17921">
    <property type="entry name" value="Integrase_H2C2"/>
    <property type="match status" value="1"/>
</dbReference>
<dbReference type="EMBL" id="AVOT02003512">
    <property type="protein sequence ID" value="MBW0473729.1"/>
    <property type="molecule type" value="Genomic_DNA"/>
</dbReference>
<comment type="caution">
    <text evidence="2">The sequence shown here is derived from an EMBL/GenBank/DDBJ whole genome shotgun (WGS) entry which is preliminary data.</text>
</comment>
<keyword evidence="3" id="KW-1185">Reference proteome</keyword>
<name>A0A9Q3BWE9_9BASI</name>
<evidence type="ECO:0000259" key="1">
    <source>
        <dbReference type="Pfam" id="PF17921"/>
    </source>
</evidence>
<reference evidence="2" key="1">
    <citation type="submission" date="2021-03" db="EMBL/GenBank/DDBJ databases">
        <title>Draft genome sequence of rust myrtle Austropuccinia psidii MF-1, a brazilian biotype.</title>
        <authorList>
            <person name="Quecine M.C."/>
            <person name="Pachon D.M.R."/>
            <person name="Bonatelli M.L."/>
            <person name="Correr F.H."/>
            <person name="Franceschini L.M."/>
            <person name="Leite T.F."/>
            <person name="Margarido G.R.A."/>
            <person name="Almeida C.A."/>
            <person name="Ferrarezi J.A."/>
            <person name="Labate C.A."/>
        </authorList>
    </citation>
    <scope>NUCLEOTIDE SEQUENCE</scope>
    <source>
        <strain evidence="2">MF-1</strain>
    </source>
</reference>
<evidence type="ECO:0000313" key="3">
    <source>
        <dbReference type="Proteomes" id="UP000765509"/>
    </source>
</evidence>
<dbReference type="AlphaFoldDB" id="A0A9Q3BWE9"/>
<dbReference type="InterPro" id="IPR041588">
    <property type="entry name" value="Integrase_H2C2"/>
</dbReference>
<dbReference type="Gene3D" id="1.10.340.70">
    <property type="match status" value="1"/>
</dbReference>
<sequence>MWEQNSLRKLEKATSKTKNCHILTSLPDKDYKDLSLANSLDYIWKKSYYNGIFHLFDGILYHRFRHTCVMVLCSRILINKILLECNKKIDSRDLSEDRTMERVKTYDWWPSWRKDVIEYCHSCEGFQKTNNTTGERFGLSIHIQEPSTPWEVVHINWVTALPPVGEKYYNACHVIVDRYRKI</sequence>
<feature type="domain" description="Integrase zinc-binding" evidence="1">
    <location>
        <begin position="78"/>
        <end position="131"/>
    </location>
</feature>
<dbReference type="OrthoDB" id="2273864at2759"/>
<accession>A0A9Q3BWE9</accession>
<organism evidence="2 3">
    <name type="scientific">Austropuccinia psidii MF-1</name>
    <dbReference type="NCBI Taxonomy" id="1389203"/>
    <lineage>
        <taxon>Eukaryota</taxon>
        <taxon>Fungi</taxon>
        <taxon>Dikarya</taxon>
        <taxon>Basidiomycota</taxon>
        <taxon>Pucciniomycotina</taxon>
        <taxon>Pucciniomycetes</taxon>
        <taxon>Pucciniales</taxon>
        <taxon>Sphaerophragmiaceae</taxon>
        <taxon>Austropuccinia</taxon>
    </lineage>
</organism>
<protein>
    <recommendedName>
        <fullName evidence="1">Integrase zinc-binding domain-containing protein</fullName>
    </recommendedName>
</protein>
<proteinExistence type="predicted"/>
<gene>
    <name evidence="2" type="ORF">O181_013444</name>
</gene>
<evidence type="ECO:0000313" key="2">
    <source>
        <dbReference type="EMBL" id="MBW0473729.1"/>
    </source>
</evidence>